<reference evidence="2" key="1">
    <citation type="submission" date="2022-10" db="EMBL/GenBank/DDBJ databases">
        <title>Culturing micro-colonial fungi from biological soil crusts in the Mojave desert and describing Neophaeococcomyces mojavensis, and introducing the new genera and species Taxawa tesnikishii.</title>
        <authorList>
            <person name="Kurbessoian T."/>
            <person name="Stajich J.E."/>
        </authorList>
    </citation>
    <scope>NUCLEOTIDE SEQUENCE</scope>
    <source>
        <strain evidence="2">TK_35</strain>
    </source>
</reference>
<accession>A0AA38Y1B4</accession>
<keyword evidence="3" id="KW-1185">Reference proteome</keyword>
<protein>
    <submittedName>
        <fullName evidence="2">Negative regulator of mitotic exit</fullName>
    </submittedName>
</protein>
<dbReference type="EMBL" id="JAPDRN010000053">
    <property type="protein sequence ID" value="KAJ9632757.1"/>
    <property type="molecule type" value="Genomic_DNA"/>
</dbReference>
<dbReference type="AlphaFoldDB" id="A0AA38Y1B4"/>
<feature type="region of interest" description="Disordered" evidence="1">
    <location>
        <begin position="1"/>
        <end position="33"/>
    </location>
</feature>
<sequence>MEYNYRQLKKSPVYSADRDKQKRSYEELSQSSQRFGKELEQLKTENSMLEKRAEEAEVVNHDSSWNRFHLSTSALWPSQALMTLNRATMRLSLERPFASQIPGKPH</sequence>
<feature type="compositionally biased region" description="Basic and acidic residues" evidence="1">
    <location>
        <begin position="16"/>
        <end position="26"/>
    </location>
</feature>
<evidence type="ECO:0000313" key="3">
    <source>
        <dbReference type="Proteomes" id="UP001172681"/>
    </source>
</evidence>
<organism evidence="2 3">
    <name type="scientific">Knufia peltigerae</name>
    <dbReference type="NCBI Taxonomy" id="1002370"/>
    <lineage>
        <taxon>Eukaryota</taxon>
        <taxon>Fungi</taxon>
        <taxon>Dikarya</taxon>
        <taxon>Ascomycota</taxon>
        <taxon>Pezizomycotina</taxon>
        <taxon>Eurotiomycetes</taxon>
        <taxon>Chaetothyriomycetidae</taxon>
        <taxon>Chaetothyriales</taxon>
        <taxon>Trichomeriaceae</taxon>
        <taxon>Knufia</taxon>
    </lineage>
</organism>
<evidence type="ECO:0000256" key="1">
    <source>
        <dbReference type="SAM" id="MobiDB-lite"/>
    </source>
</evidence>
<evidence type="ECO:0000313" key="2">
    <source>
        <dbReference type="EMBL" id="KAJ9632757.1"/>
    </source>
</evidence>
<gene>
    <name evidence="2" type="primary">KEL2_2</name>
    <name evidence="2" type="ORF">H2204_007632</name>
</gene>
<proteinExistence type="predicted"/>
<comment type="caution">
    <text evidence="2">The sequence shown here is derived from an EMBL/GenBank/DDBJ whole genome shotgun (WGS) entry which is preliminary data.</text>
</comment>
<name>A0AA38Y1B4_9EURO</name>
<dbReference type="Proteomes" id="UP001172681">
    <property type="component" value="Unassembled WGS sequence"/>
</dbReference>